<name>A0A8S0VRH4_CYCAE</name>
<reference evidence="3 4" key="1">
    <citation type="submission" date="2020-01" db="EMBL/GenBank/DDBJ databases">
        <authorList>
            <person name="Gupta K D."/>
        </authorList>
    </citation>
    <scope>NUCLEOTIDE SEQUENCE [LARGE SCALE GENOMIC DNA]</scope>
</reference>
<evidence type="ECO:0000313" key="3">
    <source>
        <dbReference type="EMBL" id="CAA7263485.1"/>
    </source>
</evidence>
<dbReference type="OrthoDB" id="2745898at2759"/>
<dbReference type="GO" id="GO:0042981">
    <property type="term" value="P:regulation of apoptotic process"/>
    <property type="evidence" value="ECO:0007669"/>
    <property type="project" value="InterPro"/>
</dbReference>
<feature type="domain" description="DED" evidence="2">
    <location>
        <begin position="311"/>
        <end position="389"/>
    </location>
</feature>
<feature type="region of interest" description="Disordered" evidence="1">
    <location>
        <begin position="436"/>
        <end position="467"/>
    </location>
</feature>
<evidence type="ECO:0000256" key="1">
    <source>
        <dbReference type="SAM" id="MobiDB-lite"/>
    </source>
</evidence>
<dbReference type="PROSITE" id="PS50168">
    <property type="entry name" value="DED"/>
    <property type="match status" value="1"/>
</dbReference>
<proteinExistence type="predicted"/>
<gene>
    <name evidence="3" type="ORF">AAE3_LOCUS5611</name>
</gene>
<accession>A0A8S0VRH4</accession>
<comment type="caution">
    <text evidence="3">The sequence shown here is derived from an EMBL/GenBank/DDBJ whole genome shotgun (WGS) entry which is preliminary data.</text>
</comment>
<protein>
    <recommendedName>
        <fullName evidence="2">DED domain-containing protein</fullName>
    </recommendedName>
</protein>
<dbReference type="EMBL" id="CACVBS010000039">
    <property type="protein sequence ID" value="CAA7263485.1"/>
    <property type="molecule type" value="Genomic_DNA"/>
</dbReference>
<keyword evidence="4" id="KW-1185">Reference proteome</keyword>
<evidence type="ECO:0000313" key="4">
    <source>
        <dbReference type="Proteomes" id="UP000467700"/>
    </source>
</evidence>
<evidence type="ECO:0000259" key="2">
    <source>
        <dbReference type="PROSITE" id="PS50168"/>
    </source>
</evidence>
<dbReference type="Proteomes" id="UP000467700">
    <property type="component" value="Unassembled WGS sequence"/>
</dbReference>
<sequence length="495" mass="54901">MNKAFHLKRRVVSPHPQPELQLATTLTDSPPHLPQEILDLIVDELGLEAKRHEPVSRSTLTSCSLVSKSMSIRARGHLFSTISLWWRPYTSTPETRRTRIRALKRIMEADPLFVSFVHTFELALRDALWGTDDTEGLPGVLTMLYSSPRSGLRVLRIITPYAPLMPHRGWSDIEGAGRKALVNLFLSGCLTELVVHGPMKDAALFLAKIPKGLLSMELCKVSYPPTTPEPVVGLDVGDGEGARLEKLVVDEASAYTLFVGSAPRTRILSMMQGLKTLELEGASMSKDARDFIVVLEQCKRSLERLVWSIEPFRDQINALISRISLSSFTALRFLTFKIWTKAGLVPDTNTRRIFSVIQESAMLSLEHITFAIRVGSTRFRQGIIDDLTDPVTGWGWEMLDVALASAVQYPWLALVEIGLGKVELGPIVDRQVRHHERPLIPHRDDVPGLKRKNGNATPAPKSESGFTSAVLRAPQSHSIALGYSLVARPAPGPKL</sequence>
<feature type="compositionally biased region" description="Basic and acidic residues" evidence="1">
    <location>
        <begin position="437"/>
        <end position="448"/>
    </location>
</feature>
<dbReference type="AlphaFoldDB" id="A0A8S0VRH4"/>
<organism evidence="3 4">
    <name type="scientific">Cyclocybe aegerita</name>
    <name type="common">Black poplar mushroom</name>
    <name type="synonym">Agrocybe aegerita</name>
    <dbReference type="NCBI Taxonomy" id="1973307"/>
    <lineage>
        <taxon>Eukaryota</taxon>
        <taxon>Fungi</taxon>
        <taxon>Dikarya</taxon>
        <taxon>Basidiomycota</taxon>
        <taxon>Agaricomycotina</taxon>
        <taxon>Agaricomycetes</taxon>
        <taxon>Agaricomycetidae</taxon>
        <taxon>Agaricales</taxon>
        <taxon>Agaricineae</taxon>
        <taxon>Bolbitiaceae</taxon>
        <taxon>Cyclocybe</taxon>
    </lineage>
</organism>
<dbReference type="InterPro" id="IPR001875">
    <property type="entry name" value="DED_dom"/>
</dbReference>